<proteinExistence type="predicted"/>
<evidence type="ECO:0000313" key="2">
    <source>
        <dbReference type="EMBL" id="AEG13933.1"/>
    </source>
</evidence>
<gene>
    <name evidence="2" type="ordered locus">Desku_0302</name>
</gene>
<dbReference type="Proteomes" id="UP000009229">
    <property type="component" value="Chromosome"/>
</dbReference>
<dbReference type="RefSeq" id="WP_013821448.1">
    <property type="nucleotide sequence ID" value="NC_015573.1"/>
</dbReference>
<dbReference type="KEGG" id="dku:Desku_0302"/>
<sequence length="75" mass="8568">MFFSPEKGHCCGHLGYGHGYVHGHAPGHRGCHCHGGHFQRHFYGKEEQLARLENYLKQLQAEVKAVEERIKELKG</sequence>
<evidence type="ECO:0000256" key="1">
    <source>
        <dbReference type="SAM" id="Coils"/>
    </source>
</evidence>
<name>A0AAU8Q095_DESK7</name>
<organism evidence="2 3">
    <name type="scientific">Desulfofundulus kuznetsovii (strain DSM 6115 / VKM B-1805 / 17)</name>
    <name type="common">Desulfotomaculum kuznetsovii</name>
    <dbReference type="NCBI Taxonomy" id="760568"/>
    <lineage>
        <taxon>Bacteria</taxon>
        <taxon>Bacillati</taxon>
        <taxon>Bacillota</taxon>
        <taxon>Clostridia</taxon>
        <taxon>Eubacteriales</taxon>
        <taxon>Peptococcaceae</taxon>
        <taxon>Desulfofundulus</taxon>
    </lineage>
</organism>
<dbReference type="AlphaFoldDB" id="A0AAU8Q095"/>
<protein>
    <recommendedName>
        <fullName evidence="4">DUF5320 domain-containing protein</fullName>
    </recommendedName>
</protein>
<dbReference type="EMBL" id="CP002770">
    <property type="protein sequence ID" value="AEG13933.1"/>
    <property type="molecule type" value="Genomic_DNA"/>
</dbReference>
<accession>A0AAU8Q095</accession>
<feature type="coiled-coil region" evidence="1">
    <location>
        <begin position="42"/>
        <end position="69"/>
    </location>
</feature>
<keyword evidence="1" id="KW-0175">Coiled coil</keyword>
<evidence type="ECO:0000313" key="3">
    <source>
        <dbReference type="Proteomes" id="UP000009229"/>
    </source>
</evidence>
<keyword evidence="3" id="KW-1185">Reference proteome</keyword>
<reference evidence="3" key="1">
    <citation type="submission" date="2011-05" db="EMBL/GenBank/DDBJ databases">
        <title>Complete sequence of Desulfotomaculum kuznetsovii DSM 6115.</title>
        <authorList>
            <person name="Lucas S."/>
            <person name="Han J."/>
            <person name="Lapidus A."/>
            <person name="Cheng J.-F."/>
            <person name="Goodwin L."/>
            <person name="Pitluck S."/>
            <person name="Peters L."/>
            <person name="Mikhailova N."/>
            <person name="Lu M."/>
            <person name="Saunders E."/>
            <person name="Han C."/>
            <person name="Tapia R."/>
            <person name="Land M."/>
            <person name="Hauser L."/>
            <person name="Kyrpides N."/>
            <person name="Ivanova N."/>
            <person name="Pagani I."/>
            <person name="Nazina T."/>
            <person name="Ivanova A."/>
            <person name="Parshina S."/>
            <person name="Kuever J."/>
            <person name="Muyzer G."/>
            <person name="Plugge C."/>
            <person name="Stams A."/>
            <person name="Woyke T."/>
        </authorList>
    </citation>
    <scope>NUCLEOTIDE SEQUENCE [LARGE SCALE GENOMIC DNA]</scope>
    <source>
        <strain evidence="3">DSM 6115 / VKM B-1805 / 17</strain>
    </source>
</reference>
<evidence type="ECO:0008006" key="4">
    <source>
        <dbReference type="Google" id="ProtNLM"/>
    </source>
</evidence>